<evidence type="ECO:0008006" key="3">
    <source>
        <dbReference type="Google" id="ProtNLM"/>
    </source>
</evidence>
<protein>
    <recommendedName>
        <fullName evidence="3">Lipoprotein</fullName>
    </recommendedName>
</protein>
<accession>A0A0C5W095</accession>
<dbReference type="HOGENOM" id="CLU_1266181_0_0_10"/>
<dbReference type="RefSeq" id="WP_044636951.1">
    <property type="nucleotide sequence ID" value="NZ_CP007202.1"/>
</dbReference>
<proteinExistence type="predicted"/>
<sequence>MFKAPFTIICILIIFGCSQEIPDKPYPCLDGNCDGNYWIMQDSQPYAYLDNNGYWHVYHMGINYFSIKGELDALNDHYVINGVPLIEVAFDSDYWVWIDNIQFTVPVYSYLGYFTSGDFYNPIPIGNISYTLEDMAEIYPPLNIVGYSINPNQCLDCPYSNTLLGTYSKYTYEPKQNIFFDNEMVGDTAKVIIKTTWNSDVGPRVEKEDIMNIVFEEL</sequence>
<dbReference type="KEGG" id="sze:AW14_00055"/>
<dbReference type="PROSITE" id="PS51257">
    <property type="entry name" value="PROKAR_LIPOPROTEIN"/>
    <property type="match status" value="1"/>
</dbReference>
<name>A0A0C5W095_9FLAO</name>
<dbReference type="EMBL" id="CP007202">
    <property type="protein sequence ID" value="AJR04691.1"/>
    <property type="molecule type" value="Genomic_DNA"/>
</dbReference>
<dbReference type="AlphaFoldDB" id="A0A0C5W095"/>
<dbReference type="Proteomes" id="UP000032229">
    <property type="component" value="Chromosome"/>
</dbReference>
<reference evidence="1 2" key="1">
    <citation type="submission" date="2014-02" db="EMBL/GenBank/DDBJ databases">
        <authorList>
            <person name="Young C.-C."/>
            <person name="Hameed A."/>
            <person name="Huang H.-C."/>
            <person name="Shahina M."/>
        </authorList>
    </citation>
    <scope>NUCLEOTIDE SEQUENCE [LARGE SCALE GENOMIC DNA]</scope>
    <source>
        <strain evidence="1 2">CC-SAMT-1</strain>
    </source>
</reference>
<evidence type="ECO:0000313" key="2">
    <source>
        <dbReference type="Proteomes" id="UP000032229"/>
    </source>
</evidence>
<gene>
    <name evidence="1" type="ORF">AW14_00055</name>
</gene>
<evidence type="ECO:0000313" key="1">
    <source>
        <dbReference type="EMBL" id="AJR04691.1"/>
    </source>
</evidence>
<keyword evidence="2" id="KW-1185">Reference proteome</keyword>
<organism evidence="1 2">
    <name type="scientific">Siansivirga zeaxanthinifaciens CC-SAMT-1</name>
    <dbReference type="NCBI Taxonomy" id="1454006"/>
    <lineage>
        <taxon>Bacteria</taxon>
        <taxon>Pseudomonadati</taxon>
        <taxon>Bacteroidota</taxon>
        <taxon>Flavobacteriia</taxon>
        <taxon>Flavobacteriales</taxon>
        <taxon>Flavobacteriaceae</taxon>
        <taxon>Siansivirga</taxon>
    </lineage>
</organism>